<dbReference type="EMBL" id="HBGF01054179">
    <property type="protein sequence ID" value="CAD9157435.1"/>
    <property type="molecule type" value="Transcribed_RNA"/>
</dbReference>
<name>A0A6U4YT37_NEODS</name>
<evidence type="ECO:0000313" key="2">
    <source>
        <dbReference type="EMBL" id="CAD9157434.1"/>
    </source>
</evidence>
<gene>
    <name evidence="2" type="ORF">NDES1114_LOCUS36246</name>
    <name evidence="3" type="ORF">NDES1114_LOCUS36247</name>
</gene>
<proteinExistence type="predicted"/>
<feature type="region of interest" description="Disordered" evidence="1">
    <location>
        <begin position="308"/>
        <end position="354"/>
    </location>
</feature>
<evidence type="ECO:0000313" key="3">
    <source>
        <dbReference type="EMBL" id="CAD9157435.1"/>
    </source>
</evidence>
<accession>A0A6U4YT37</accession>
<organism evidence="2">
    <name type="scientific">Neobodo designis</name>
    <name type="common">Flagellated protozoan</name>
    <name type="synonym">Bodo designis</name>
    <dbReference type="NCBI Taxonomy" id="312471"/>
    <lineage>
        <taxon>Eukaryota</taxon>
        <taxon>Discoba</taxon>
        <taxon>Euglenozoa</taxon>
        <taxon>Kinetoplastea</taxon>
        <taxon>Metakinetoplastina</taxon>
        <taxon>Neobodonida</taxon>
        <taxon>Neobodo</taxon>
    </lineage>
</organism>
<protein>
    <submittedName>
        <fullName evidence="2">Uncharacterized protein</fullName>
    </submittedName>
</protein>
<reference evidence="2" key="1">
    <citation type="submission" date="2021-01" db="EMBL/GenBank/DDBJ databases">
        <authorList>
            <person name="Corre E."/>
            <person name="Pelletier E."/>
            <person name="Niang G."/>
            <person name="Scheremetjew M."/>
            <person name="Finn R."/>
            <person name="Kale V."/>
            <person name="Holt S."/>
            <person name="Cochrane G."/>
            <person name="Meng A."/>
            <person name="Brown T."/>
            <person name="Cohen L."/>
        </authorList>
    </citation>
    <scope>NUCLEOTIDE SEQUENCE</scope>
    <source>
        <strain evidence="2">CCAP 1951/1</strain>
    </source>
</reference>
<dbReference type="EMBL" id="HBGF01054178">
    <property type="protein sequence ID" value="CAD9157434.1"/>
    <property type="molecule type" value="Transcribed_RNA"/>
</dbReference>
<evidence type="ECO:0000256" key="1">
    <source>
        <dbReference type="SAM" id="MobiDB-lite"/>
    </source>
</evidence>
<dbReference type="AlphaFoldDB" id="A0A6U4YT37"/>
<sequence length="354" mass="41030">MPREIEQVGQAETTSNYLNFMNPFRETRQNPEEAWSTKHKEAAEKLYPDYIADAANGIDIHGKPVFDATHTHKYVVTEKEMTDYEKISFRQYQLWKTTMKIDRRDSMMQAFATSDFTNSSPMHNWMGAPFPVIEPNPSFGEASYAIRWYEHMAAAGFSMIFYAYVRGKPSVRFTNAAMTPQKGTIPFVWGVMECMNGMMATSRLQGKMDNEYECMRFGVVESPARLAEKAKYWERLRKYKDEWMKRYDYYIYGMRPGERYSLLSPCHFPPAAVIFNKRTDYPMRKNPFILTETKMSLAQRREASEFLGKMSTSRPPRPINLDRPENKYYGPDGPSEVRGGGKHNRGASMGGLFT</sequence>